<proteinExistence type="predicted"/>
<comment type="caution">
    <text evidence="2">The sequence shown here is derived from an EMBL/GenBank/DDBJ whole genome shotgun (WGS) entry which is preliminary data.</text>
</comment>
<protein>
    <submittedName>
        <fullName evidence="2">Uncharacterized protein</fullName>
    </submittedName>
</protein>
<dbReference type="EMBL" id="JAFCMP010000290">
    <property type="protein sequence ID" value="KAG5181831.1"/>
    <property type="molecule type" value="Genomic_DNA"/>
</dbReference>
<evidence type="ECO:0000313" key="3">
    <source>
        <dbReference type="Proteomes" id="UP000664859"/>
    </source>
</evidence>
<accession>A0A835YUK6</accession>
<organism evidence="2 3">
    <name type="scientific">Tribonema minus</name>
    <dbReference type="NCBI Taxonomy" id="303371"/>
    <lineage>
        <taxon>Eukaryota</taxon>
        <taxon>Sar</taxon>
        <taxon>Stramenopiles</taxon>
        <taxon>Ochrophyta</taxon>
        <taxon>PX clade</taxon>
        <taxon>Xanthophyceae</taxon>
        <taxon>Tribonematales</taxon>
        <taxon>Tribonemataceae</taxon>
        <taxon>Tribonema</taxon>
    </lineage>
</organism>
<dbReference type="Proteomes" id="UP000664859">
    <property type="component" value="Unassembled WGS sequence"/>
</dbReference>
<keyword evidence="3" id="KW-1185">Reference proteome</keyword>
<evidence type="ECO:0000313" key="2">
    <source>
        <dbReference type="EMBL" id="KAG5181831.1"/>
    </source>
</evidence>
<feature type="signal peptide" evidence="1">
    <location>
        <begin position="1"/>
        <end position="16"/>
    </location>
</feature>
<feature type="chain" id="PRO_5032482575" evidence="1">
    <location>
        <begin position="17"/>
        <end position="148"/>
    </location>
</feature>
<gene>
    <name evidence="2" type="ORF">JKP88DRAFT_278566</name>
</gene>
<reference evidence="2" key="1">
    <citation type="submission" date="2021-02" db="EMBL/GenBank/DDBJ databases">
        <title>First Annotated Genome of the Yellow-green Alga Tribonema minus.</title>
        <authorList>
            <person name="Mahan K.M."/>
        </authorList>
    </citation>
    <scope>NUCLEOTIDE SEQUENCE</scope>
    <source>
        <strain evidence="2">UTEX B ZZ1240</strain>
    </source>
</reference>
<sequence>MLRVAAVLLLCAAASAKDPYCKGGVSPSGKHAQLACCAEDCGSLCGAKNCEAGGRFKCCPAYIKASGRECDKDNAPCVKNPIPRHFRTCKAAQGILGDDGMSCCAASCGVCGGVNCALRPGGAEACCLLTIKAADKSCNYNNAPCNLP</sequence>
<evidence type="ECO:0000256" key="1">
    <source>
        <dbReference type="SAM" id="SignalP"/>
    </source>
</evidence>
<name>A0A835YUK6_9STRA</name>
<keyword evidence="1" id="KW-0732">Signal</keyword>
<dbReference type="AlphaFoldDB" id="A0A835YUK6"/>